<dbReference type="EMBL" id="QFOD01000015">
    <property type="protein sequence ID" value="PZP30139.1"/>
    <property type="molecule type" value="Genomic_DNA"/>
</dbReference>
<accession>A0A2W5FKY1</accession>
<keyword evidence="3 6" id="KW-1133">Transmembrane helix</keyword>
<feature type="region of interest" description="Disordered" evidence="5">
    <location>
        <begin position="325"/>
        <end position="349"/>
    </location>
</feature>
<evidence type="ECO:0000256" key="1">
    <source>
        <dbReference type="ARBA" id="ARBA00004141"/>
    </source>
</evidence>
<name>A0A2W5FKY1_9BURK</name>
<keyword evidence="4 6" id="KW-0472">Membrane</keyword>
<feature type="transmembrane region" description="Helical" evidence="6">
    <location>
        <begin position="129"/>
        <end position="151"/>
    </location>
</feature>
<dbReference type="Pfam" id="PF06271">
    <property type="entry name" value="RDD"/>
    <property type="match status" value="1"/>
</dbReference>
<gene>
    <name evidence="8" type="ORF">DI603_15370</name>
</gene>
<evidence type="ECO:0000256" key="2">
    <source>
        <dbReference type="ARBA" id="ARBA00022692"/>
    </source>
</evidence>
<evidence type="ECO:0000313" key="8">
    <source>
        <dbReference type="EMBL" id="PZP30139.1"/>
    </source>
</evidence>
<dbReference type="AlphaFoldDB" id="A0A2W5FKY1"/>
<evidence type="ECO:0000313" key="9">
    <source>
        <dbReference type="Proteomes" id="UP000249633"/>
    </source>
</evidence>
<proteinExistence type="predicted"/>
<feature type="domain" description="RDD" evidence="7">
    <location>
        <begin position="15"/>
        <end position="166"/>
    </location>
</feature>
<keyword evidence="2 6" id="KW-0812">Transmembrane</keyword>
<evidence type="ECO:0000256" key="5">
    <source>
        <dbReference type="SAM" id="MobiDB-lite"/>
    </source>
</evidence>
<dbReference type="GO" id="GO:0016020">
    <property type="term" value="C:membrane"/>
    <property type="evidence" value="ECO:0007669"/>
    <property type="project" value="UniProtKB-SubCell"/>
</dbReference>
<evidence type="ECO:0000256" key="6">
    <source>
        <dbReference type="SAM" id="Phobius"/>
    </source>
</evidence>
<organism evidence="8 9">
    <name type="scientific">Roseateles depolymerans</name>
    <dbReference type="NCBI Taxonomy" id="76731"/>
    <lineage>
        <taxon>Bacteria</taxon>
        <taxon>Pseudomonadati</taxon>
        <taxon>Pseudomonadota</taxon>
        <taxon>Betaproteobacteria</taxon>
        <taxon>Burkholderiales</taxon>
        <taxon>Sphaerotilaceae</taxon>
        <taxon>Roseateles</taxon>
    </lineage>
</organism>
<protein>
    <recommendedName>
        <fullName evidence="7">RDD domain-containing protein</fullName>
    </recommendedName>
</protein>
<dbReference type="Proteomes" id="UP000249633">
    <property type="component" value="Unassembled WGS sequence"/>
</dbReference>
<reference evidence="8 9" key="1">
    <citation type="submission" date="2017-08" db="EMBL/GenBank/DDBJ databases">
        <title>Infants hospitalized years apart are colonized by the same room-sourced microbial strains.</title>
        <authorList>
            <person name="Brooks B."/>
            <person name="Olm M.R."/>
            <person name="Firek B.A."/>
            <person name="Baker R."/>
            <person name="Thomas B.C."/>
            <person name="Morowitz M.J."/>
            <person name="Banfield J.F."/>
        </authorList>
    </citation>
    <scope>NUCLEOTIDE SEQUENCE [LARGE SCALE GENOMIC DNA]</scope>
    <source>
        <strain evidence="8">S2_012_000_R2_81</strain>
    </source>
</reference>
<evidence type="ECO:0000256" key="4">
    <source>
        <dbReference type="ARBA" id="ARBA00023136"/>
    </source>
</evidence>
<evidence type="ECO:0000259" key="7">
    <source>
        <dbReference type="Pfam" id="PF06271"/>
    </source>
</evidence>
<comment type="caution">
    <text evidence="8">The sequence shown here is derived from an EMBL/GenBank/DDBJ whole genome shotgun (WGS) entry which is preliminary data.</text>
</comment>
<sequence length="349" mass="36708">MTNDTPAAADTPPFAGFWRRVVAACVDLLLLGAVGQLLGLLMFDTLVALGQAGQLVGLAIAWPYLGLLNSRLGRGQTPGKRLLGLRTVGRDGLLLTPAQGLRRAAVQCLPWFLNGLSLLPALPPGATSTLAMMAAGVLIGALGLGELYLLVFNRPSRRTLHDWAAGSSVIWGADTAAPAAAPLARVHRIVLGLLTLLMLALPPAVTPWLGQALAPVLALWQQLTPPAGTRVVNVTQGRNWTTSAGGGSHELHYLVVSIERSTAAADPAVLARQIARQVLDSGRPLDGVDQLGIVVRHGFDIGIASSWQDWRAWHSPAEWRAELGPVNTTAVGREGRPPAANQGAARSLH</sequence>
<feature type="transmembrane region" description="Helical" evidence="6">
    <location>
        <begin position="189"/>
        <end position="209"/>
    </location>
</feature>
<comment type="subcellular location">
    <subcellularLocation>
        <location evidence="1">Membrane</location>
        <topology evidence="1">Multi-pass membrane protein</topology>
    </subcellularLocation>
</comment>
<dbReference type="InterPro" id="IPR010432">
    <property type="entry name" value="RDD"/>
</dbReference>
<evidence type="ECO:0000256" key="3">
    <source>
        <dbReference type="ARBA" id="ARBA00022989"/>
    </source>
</evidence>
<feature type="transmembrane region" description="Helical" evidence="6">
    <location>
        <begin position="21"/>
        <end position="43"/>
    </location>
</feature>